<keyword evidence="7 9" id="KW-1133">Transmembrane helix</keyword>
<keyword evidence="5" id="KW-0602">Photosynthesis</keyword>
<accession>A0A386B0P1</accession>
<evidence type="ECO:0000313" key="10">
    <source>
        <dbReference type="EMBL" id="AYC65223.1"/>
    </source>
</evidence>
<protein>
    <recommendedName>
        <fullName evidence="4">Photosystem I assembly protein Ycf4</fullName>
    </recommendedName>
</protein>
<dbReference type="AlphaFoldDB" id="A0A386B0P1"/>
<dbReference type="GO" id="GO:0009522">
    <property type="term" value="C:photosystem I"/>
    <property type="evidence" value="ECO:0007669"/>
    <property type="project" value="InterPro"/>
</dbReference>
<keyword evidence="6 9" id="KW-0812">Transmembrane</keyword>
<comment type="similarity">
    <text evidence="3">Belongs to the Ycf4 family.</text>
</comment>
<dbReference type="GO" id="GO:0015979">
    <property type="term" value="P:photosynthesis"/>
    <property type="evidence" value="ECO:0007669"/>
    <property type="project" value="UniProtKB-KW"/>
</dbReference>
<dbReference type="Pfam" id="PF02392">
    <property type="entry name" value="Ycf4"/>
    <property type="match status" value="1"/>
</dbReference>
<organism evidence="10">
    <name type="scientific">Codium arabicum</name>
    <name type="common">Green alga</name>
    <dbReference type="NCBI Taxonomy" id="221038"/>
    <lineage>
        <taxon>Eukaryota</taxon>
        <taxon>Viridiplantae</taxon>
        <taxon>Chlorophyta</taxon>
        <taxon>core chlorophytes</taxon>
        <taxon>Ulvophyceae</taxon>
        <taxon>TCBD clade</taxon>
        <taxon>Bryopsidales</taxon>
        <taxon>Bryopsidineae</taxon>
        <taxon>Codiaceae</taxon>
        <taxon>Codium</taxon>
    </lineage>
</organism>
<keyword evidence="10" id="KW-0150">Chloroplast</keyword>
<keyword evidence="8 9" id="KW-0472">Membrane</keyword>
<evidence type="ECO:0000256" key="5">
    <source>
        <dbReference type="ARBA" id="ARBA00022531"/>
    </source>
</evidence>
<evidence type="ECO:0000256" key="7">
    <source>
        <dbReference type="ARBA" id="ARBA00022989"/>
    </source>
</evidence>
<evidence type="ECO:0000256" key="9">
    <source>
        <dbReference type="SAM" id="Phobius"/>
    </source>
</evidence>
<name>A0A386B0P1_CODAR</name>
<keyword evidence="10" id="KW-0934">Plastid</keyword>
<sequence length="177" mass="20979">MNLNIRRYKIVGTRTLSNYFWALCIFLGSSILFFLGFLSSQTQFFISNVISFFPQGLIMSFYGLIGLFFSIYLNLILFWNIGSGFNEFNKVQRSIRIFRWGFPGKSRRINLYFKFNEIKSLRLERKFSFNTVQSLYLQFKNKTEIPLIQMESKTTYELFEKQAADLAKFLNVTLTFL</sequence>
<dbReference type="RefSeq" id="YP_009519252.1">
    <property type="nucleotide sequence ID" value="NC_039524.1"/>
</dbReference>
<comment type="subcellular location">
    <subcellularLocation>
        <location evidence="2">Membrane</location>
        <topology evidence="2">Multi-pass membrane protein</topology>
    </subcellularLocation>
</comment>
<reference evidence="10" key="1">
    <citation type="submission" date="2018-07" db="EMBL/GenBank/DDBJ databases">
        <authorList>
            <person name="Quirk P.G."/>
            <person name="Krulwich T.A."/>
        </authorList>
    </citation>
    <scope>NUCLEOTIDE SEQUENCE</scope>
</reference>
<proteinExistence type="inferred from homology"/>
<evidence type="ECO:0000256" key="8">
    <source>
        <dbReference type="ARBA" id="ARBA00023136"/>
    </source>
</evidence>
<dbReference type="EMBL" id="MH591107">
    <property type="protein sequence ID" value="AYC65223.1"/>
    <property type="molecule type" value="Genomic_DNA"/>
</dbReference>
<comment type="function">
    <text evidence="1">Seems to be required for the assembly of the photosystem I complex.</text>
</comment>
<feature type="transmembrane region" description="Helical" evidence="9">
    <location>
        <begin position="59"/>
        <end position="81"/>
    </location>
</feature>
<dbReference type="InterPro" id="IPR003359">
    <property type="entry name" value="PSI_Ycf4_assembly"/>
</dbReference>
<feature type="transmembrane region" description="Helical" evidence="9">
    <location>
        <begin position="20"/>
        <end position="39"/>
    </location>
</feature>
<evidence type="ECO:0000256" key="6">
    <source>
        <dbReference type="ARBA" id="ARBA00022692"/>
    </source>
</evidence>
<reference evidence="10" key="2">
    <citation type="journal article" date="2019" name="Mol. Phylogenet. Evol.">
        <title>Reassessment of the classification of bryopsidales (chlorophyta) based on chloroplast phylogenomic analyses.</title>
        <authorList>
            <person name="Cremen M.C."/>
            <person name="Leliaert F."/>
            <person name="West J."/>
            <person name="Lam D.W."/>
            <person name="Shimada S."/>
            <person name="Lopez-Bautista J.M."/>
            <person name="Verbruggen H."/>
        </authorList>
    </citation>
    <scope>NUCLEOTIDE SEQUENCE</scope>
</reference>
<evidence type="ECO:0000256" key="2">
    <source>
        <dbReference type="ARBA" id="ARBA00004141"/>
    </source>
</evidence>
<evidence type="ECO:0000256" key="3">
    <source>
        <dbReference type="ARBA" id="ARBA00008198"/>
    </source>
</evidence>
<evidence type="ECO:0000256" key="1">
    <source>
        <dbReference type="ARBA" id="ARBA00002862"/>
    </source>
</evidence>
<evidence type="ECO:0000256" key="4">
    <source>
        <dbReference type="ARBA" id="ARBA00015395"/>
    </source>
</evidence>
<dbReference type="GeneID" id="38279115"/>
<gene>
    <name evidence="10" type="primary">ycf4</name>
</gene>
<geneLocation type="chloroplast" evidence="10"/>